<organism evidence="1 2">
    <name type="scientific">Gossypium tomentosum</name>
    <name type="common">Hawaiian cotton</name>
    <name type="synonym">Gossypium sandvicense</name>
    <dbReference type="NCBI Taxonomy" id="34277"/>
    <lineage>
        <taxon>Eukaryota</taxon>
        <taxon>Viridiplantae</taxon>
        <taxon>Streptophyta</taxon>
        <taxon>Embryophyta</taxon>
        <taxon>Tracheophyta</taxon>
        <taxon>Spermatophyta</taxon>
        <taxon>Magnoliopsida</taxon>
        <taxon>eudicotyledons</taxon>
        <taxon>Gunneridae</taxon>
        <taxon>Pentapetalae</taxon>
        <taxon>rosids</taxon>
        <taxon>malvids</taxon>
        <taxon>Malvales</taxon>
        <taxon>Malvaceae</taxon>
        <taxon>Malvoideae</taxon>
        <taxon>Gossypium</taxon>
    </lineage>
</organism>
<keyword evidence="2" id="KW-1185">Reference proteome</keyword>
<name>A0A5D2J4E5_GOSTO</name>
<sequence length="58" mass="6293">MKVQRRRYGAWLKACGATFPEVREECDSESCGGAQKGSSCGASLLPLLRVFCSLRILG</sequence>
<dbReference type="EMBL" id="CM017632">
    <property type="protein sequence ID" value="TYH49600.1"/>
    <property type="molecule type" value="Genomic_DNA"/>
</dbReference>
<evidence type="ECO:0000313" key="2">
    <source>
        <dbReference type="Proteomes" id="UP000322667"/>
    </source>
</evidence>
<dbReference type="AlphaFoldDB" id="A0A5D2J4E5"/>
<dbReference type="Proteomes" id="UP000322667">
    <property type="component" value="Chromosome D10"/>
</dbReference>
<proteinExistence type="predicted"/>
<reference evidence="1 2" key="1">
    <citation type="submission" date="2019-07" db="EMBL/GenBank/DDBJ databases">
        <title>WGS assembly of Gossypium tomentosum.</title>
        <authorList>
            <person name="Chen Z.J."/>
            <person name="Sreedasyam A."/>
            <person name="Ando A."/>
            <person name="Song Q."/>
            <person name="De L."/>
            <person name="Hulse-Kemp A."/>
            <person name="Ding M."/>
            <person name="Ye W."/>
            <person name="Kirkbride R."/>
            <person name="Jenkins J."/>
            <person name="Plott C."/>
            <person name="Lovell J."/>
            <person name="Lin Y.-M."/>
            <person name="Vaughn R."/>
            <person name="Liu B."/>
            <person name="Li W."/>
            <person name="Simpson S."/>
            <person name="Scheffler B."/>
            <person name="Saski C."/>
            <person name="Grover C."/>
            <person name="Hu G."/>
            <person name="Conover J."/>
            <person name="Carlson J."/>
            <person name="Shu S."/>
            <person name="Boston L."/>
            <person name="Williams M."/>
            <person name="Peterson D."/>
            <person name="Mcgee K."/>
            <person name="Jones D."/>
            <person name="Wendel J."/>
            <person name="Stelly D."/>
            <person name="Grimwood J."/>
            <person name="Schmutz J."/>
        </authorList>
    </citation>
    <scope>NUCLEOTIDE SEQUENCE [LARGE SCALE GENOMIC DNA]</scope>
    <source>
        <strain evidence="1">7179.01</strain>
    </source>
</reference>
<evidence type="ECO:0000313" key="1">
    <source>
        <dbReference type="EMBL" id="TYH49600.1"/>
    </source>
</evidence>
<gene>
    <name evidence="1" type="ORF">ES332_D10G148000v1</name>
</gene>
<protein>
    <submittedName>
        <fullName evidence="1">Uncharacterized protein</fullName>
    </submittedName>
</protein>
<accession>A0A5D2J4E5</accession>